<accession>A0ACC4DB32</accession>
<proteinExistence type="predicted"/>
<gene>
    <name evidence="1" type="ORF">ACCO45_012977</name>
</gene>
<sequence>MVTLTPQATVALEASWLAVVSSRPQAATLVACFAADWTGGIARMGIDSPRNGAMGDIRGACATAICAPPCAGVSRPSSAWTGAGGDLTCETRVLGGTRRLARQPGRRRSLNRPLTAPAQPWNGPFQHAPLAVSPYHRPSMARPTGSASRRACVDSASDSAAKCRSGDGFFRGEFVDETERAWLLWGLEEARHGIADEAPRSCRGQEKTKRGSAFMLHPRSLTCREAVFRSCPPPLLLFRAFVTTFILDFPPPPHSDHRALLVTISTRDSRFDIPFQSFPPTSSFFPAYQFSAAPLHVGYTDFVFGRVPQHHSCPATYPPTLACAHEGIVIPEEITLGLTSGRVCLPQHLSASAL</sequence>
<keyword evidence="2" id="KW-1185">Reference proteome</keyword>
<evidence type="ECO:0000313" key="1">
    <source>
        <dbReference type="EMBL" id="KAL3953034.1"/>
    </source>
</evidence>
<organism evidence="1 2">
    <name type="scientific">Purpureocillium lilacinum</name>
    <name type="common">Paecilomyces lilacinus</name>
    <dbReference type="NCBI Taxonomy" id="33203"/>
    <lineage>
        <taxon>Eukaryota</taxon>
        <taxon>Fungi</taxon>
        <taxon>Dikarya</taxon>
        <taxon>Ascomycota</taxon>
        <taxon>Pezizomycotina</taxon>
        <taxon>Sordariomycetes</taxon>
        <taxon>Hypocreomycetidae</taxon>
        <taxon>Hypocreales</taxon>
        <taxon>Ophiocordycipitaceae</taxon>
        <taxon>Purpureocillium</taxon>
    </lineage>
</organism>
<dbReference type="EMBL" id="JBGNUJ010000012">
    <property type="protein sequence ID" value="KAL3953034.1"/>
    <property type="molecule type" value="Genomic_DNA"/>
</dbReference>
<comment type="caution">
    <text evidence="1">The sequence shown here is derived from an EMBL/GenBank/DDBJ whole genome shotgun (WGS) entry which is preliminary data.</text>
</comment>
<reference evidence="1" key="1">
    <citation type="submission" date="2024-12" db="EMBL/GenBank/DDBJ databases">
        <title>Comparative genomics and development of molecular markers within Purpureocillium lilacinum and among Purpureocillium species.</title>
        <authorList>
            <person name="Yeh Z.-Y."/>
            <person name="Ni N.-T."/>
            <person name="Lo P.-H."/>
            <person name="Mushyakhwo K."/>
            <person name="Lin C.-F."/>
            <person name="Nai Y.-S."/>
        </authorList>
    </citation>
    <scope>NUCLEOTIDE SEQUENCE</scope>
    <source>
        <strain evidence="1">NCHU-NPUST-175</strain>
    </source>
</reference>
<protein>
    <submittedName>
        <fullName evidence="1">Uncharacterized protein</fullName>
    </submittedName>
</protein>
<dbReference type="Proteomes" id="UP001638806">
    <property type="component" value="Unassembled WGS sequence"/>
</dbReference>
<evidence type="ECO:0000313" key="2">
    <source>
        <dbReference type="Proteomes" id="UP001638806"/>
    </source>
</evidence>
<name>A0ACC4DB32_PURLI</name>